<comment type="cofactor">
    <cofactor evidence="7">
        <name>Fe(2+)</name>
        <dbReference type="ChEBI" id="CHEBI:29033"/>
    </cofactor>
    <text evidence="7">Binds 1 Fe(2+) ion per subunit.</text>
</comment>
<dbReference type="Gene3D" id="2.60.120.620">
    <property type="entry name" value="q2cbj1_9rhob like domain"/>
    <property type="match status" value="1"/>
</dbReference>
<accession>A0ABS3LVF2</accession>
<dbReference type="Pfam" id="PF13640">
    <property type="entry name" value="2OG-FeII_Oxy_3"/>
    <property type="match status" value="1"/>
</dbReference>
<keyword evidence="3 7" id="KW-0847">Vitamin C</keyword>
<dbReference type="SMART" id="SM00702">
    <property type="entry name" value="P4Hc"/>
    <property type="match status" value="1"/>
</dbReference>
<proteinExistence type="inferred from homology"/>
<dbReference type="InterPro" id="IPR023550">
    <property type="entry name" value="PKHD_hydroxylase"/>
</dbReference>
<keyword evidence="5 7" id="KW-0560">Oxidoreductase</keyword>
<keyword evidence="6 7" id="KW-0408">Iron</keyword>
<dbReference type="PANTHER" id="PTHR41536">
    <property type="entry name" value="PKHD-TYPE HYDROXYLASE YBIX"/>
    <property type="match status" value="1"/>
</dbReference>
<dbReference type="InterPro" id="IPR006620">
    <property type="entry name" value="Pro_4_hyd_alph"/>
</dbReference>
<evidence type="ECO:0000256" key="3">
    <source>
        <dbReference type="ARBA" id="ARBA00022896"/>
    </source>
</evidence>
<dbReference type="InterPro" id="IPR041097">
    <property type="entry name" value="PKHD_C"/>
</dbReference>
<evidence type="ECO:0000256" key="2">
    <source>
        <dbReference type="ARBA" id="ARBA00022723"/>
    </source>
</evidence>
<comment type="cofactor">
    <cofactor evidence="1 7">
        <name>L-ascorbate</name>
        <dbReference type="ChEBI" id="CHEBI:38290"/>
    </cofactor>
</comment>
<protein>
    <submittedName>
        <fullName evidence="9">Fe2+-dependent dioxygenase</fullName>
    </submittedName>
</protein>
<dbReference type="Gene3D" id="4.10.860.20">
    <property type="entry name" value="Rabenosyn, Rab binding domain"/>
    <property type="match status" value="1"/>
</dbReference>
<feature type="binding site" evidence="7">
    <location>
        <position position="98"/>
    </location>
    <ligand>
        <name>Fe cation</name>
        <dbReference type="ChEBI" id="CHEBI:24875"/>
    </ligand>
</feature>
<dbReference type="NCBIfam" id="NF003974">
    <property type="entry name" value="PRK05467.1-3"/>
    <property type="match status" value="1"/>
</dbReference>
<evidence type="ECO:0000256" key="6">
    <source>
        <dbReference type="ARBA" id="ARBA00023004"/>
    </source>
</evidence>
<gene>
    <name evidence="9" type="ORF">J2D73_08815</name>
</gene>
<keyword evidence="4 7" id="KW-0223">Dioxygenase</keyword>
<dbReference type="Pfam" id="PF18331">
    <property type="entry name" value="PKHD_C"/>
    <property type="match status" value="1"/>
</dbReference>
<reference evidence="9 10" key="1">
    <citation type="submission" date="2021-03" db="EMBL/GenBank/DDBJ databases">
        <title>The complete genome sequence of Acetobacter sacchari TBRC 11175.</title>
        <authorList>
            <person name="Charoenyingcharoen P."/>
            <person name="Yukphan P."/>
        </authorList>
    </citation>
    <scope>NUCLEOTIDE SEQUENCE [LARGE SCALE GENOMIC DNA]</scope>
    <source>
        <strain evidence="9 10">TBRC 11175</strain>
    </source>
</reference>
<dbReference type="GO" id="GO:0051213">
    <property type="term" value="F:dioxygenase activity"/>
    <property type="evidence" value="ECO:0007669"/>
    <property type="project" value="UniProtKB-KW"/>
</dbReference>
<evidence type="ECO:0000256" key="5">
    <source>
        <dbReference type="ARBA" id="ARBA00023002"/>
    </source>
</evidence>
<dbReference type="NCBIfam" id="NF003975">
    <property type="entry name" value="PRK05467.1-4"/>
    <property type="match status" value="1"/>
</dbReference>
<name>A0ABS3LVF2_9PROT</name>
<dbReference type="HAMAP" id="MF_00657">
    <property type="entry name" value="Hydroxyl_YbiX"/>
    <property type="match status" value="1"/>
</dbReference>
<evidence type="ECO:0000256" key="7">
    <source>
        <dbReference type="HAMAP-Rule" id="MF_00657"/>
    </source>
</evidence>
<dbReference type="PROSITE" id="PS51471">
    <property type="entry name" value="FE2OG_OXY"/>
    <property type="match status" value="1"/>
</dbReference>
<feature type="binding site" evidence="7">
    <location>
        <position position="96"/>
    </location>
    <ligand>
        <name>Fe cation</name>
        <dbReference type="ChEBI" id="CHEBI:24875"/>
    </ligand>
</feature>
<evidence type="ECO:0000313" key="10">
    <source>
        <dbReference type="Proteomes" id="UP000664771"/>
    </source>
</evidence>
<organism evidence="9 10">
    <name type="scientific">Acetobacter sacchari</name>
    <dbReference type="NCBI Taxonomy" id="2661687"/>
    <lineage>
        <taxon>Bacteria</taxon>
        <taxon>Pseudomonadati</taxon>
        <taxon>Pseudomonadota</taxon>
        <taxon>Alphaproteobacteria</taxon>
        <taxon>Acetobacterales</taxon>
        <taxon>Acetobacteraceae</taxon>
        <taxon>Acetobacter</taxon>
    </lineage>
</organism>
<dbReference type="RefSeq" id="WP_207881218.1">
    <property type="nucleotide sequence ID" value="NZ_JAFVMF010000008.1"/>
</dbReference>
<evidence type="ECO:0000259" key="8">
    <source>
        <dbReference type="PROSITE" id="PS51471"/>
    </source>
</evidence>
<feature type="binding site" evidence="7">
    <location>
        <position position="160"/>
    </location>
    <ligand>
        <name>Fe cation</name>
        <dbReference type="ChEBI" id="CHEBI:24875"/>
    </ligand>
</feature>
<feature type="binding site" evidence="7">
    <location>
        <position position="170"/>
    </location>
    <ligand>
        <name>2-oxoglutarate</name>
        <dbReference type="ChEBI" id="CHEBI:16810"/>
    </ligand>
</feature>
<evidence type="ECO:0000256" key="4">
    <source>
        <dbReference type="ARBA" id="ARBA00022964"/>
    </source>
</evidence>
<keyword evidence="2 7" id="KW-0479">Metal-binding</keyword>
<dbReference type="PANTHER" id="PTHR41536:SF1">
    <property type="entry name" value="PKHD-TYPE HYDROXYLASE YBIX"/>
    <property type="match status" value="1"/>
</dbReference>
<comment type="caution">
    <text evidence="9">The sequence shown here is derived from an EMBL/GenBank/DDBJ whole genome shotgun (WGS) entry which is preliminary data.</text>
</comment>
<feature type="domain" description="Fe2OG dioxygenase" evidence="8">
    <location>
        <begin position="78"/>
        <end position="179"/>
    </location>
</feature>
<evidence type="ECO:0000256" key="1">
    <source>
        <dbReference type="ARBA" id="ARBA00001961"/>
    </source>
</evidence>
<dbReference type="InterPro" id="IPR044862">
    <property type="entry name" value="Pro_4_hyd_alph_FE2OG_OXY"/>
</dbReference>
<dbReference type="EMBL" id="JAFVMF010000008">
    <property type="protein sequence ID" value="MBO1359895.1"/>
    <property type="molecule type" value="Genomic_DNA"/>
</dbReference>
<dbReference type="InterPro" id="IPR005123">
    <property type="entry name" value="Oxoglu/Fe-dep_dioxygenase_dom"/>
</dbReference>
<evidence type="ECO:0000313" key="9">
    <source>
        <dbReference type="EMBL" id="MBO1359895.1"/>
    </source>
</evidence>
<keyword evidence="10" id="KW-1185">Reference proteome</keyword>
<dbReference type="Proteomes" id="UP000664771">
    <property type="component" value="Unassembled WGS sequence"/>
</dbReference>
<sequence>MPVHIPEILTPDQVAECRRLVAAGSWVDGRSTAGPQAAHSKKNMQLAPECTKAAAARAVILQALSDGLLFRSLALPRLIYPPMFNRYEEGMTYGLHVDNSVQTIPGANGQMMRADLSATLFLSDPEEYDDGELELVTDSGSELIRLPAGDMIVYPTTMLHRVTPVTRGNRVASFFWIQSLVRDAASRSLLFALDRSIIDLRSRTQPDDPAVLSLTNVYHNLVRQWCDA</sequence>